<evidence type="ECO:0000256" key="2">
    <source>
        <dbReference type="ARBA" id="ARBA00023015"/>
    </source>
</evidence>
<keyword evidence="4" id="KW-0010">Activator</keyword>
<organism evidence="10 11">
    <name type="scientific">Turnera subulata</name>
    <dbReference type="NCBI Taxonomy" id="218843"/>
    <lineage>
        <taxon>Eukaryota</taxon>
        <taxon>Viridiplantae</taxon>
        <taxon>Streptophyta</taxon>
        <taxon>Embryophyta</taxon>
        <taxon>Tracheophyta</taxon>
        <taxon>Spermatophyta</taxon>
        <taxon>Magnoliopsida</taxon>
        <taxon>eudicotyledons</taxon>
        <taxon>Gunneridae</taxon>
        <taxon>Pentapetalae</taxon>
        <taxon>rosids</taxon>
        <taxon>fabids</taxon>
        <taxon>Malpighiales</taxon>
        <taxon>Passifloraceae</taxon>
        <taxon>Turnera</taxon>
    </lineage>
</organism>
<accession>A0A9Q0GFN0</accession>
<dbReference type="OrthoDB" id="1918918at2759"/>
<evidence type="ECO:0000256" key="5">
    <source>
        <dbReference type="ARBA" id="ARBA00023163"/>
    </source>
</evidence>
<comment type="subcellular location">
    <subcellularLocation>
        <location evidence="1">Nucleus</location>
    </subcellularLocation>
</comment>
<dbReference type="Pfam" id="PF00847">
    <property type="entry name" value="AP2"/>
    <property type="match status" value="1"/>
</dbReference>
<reference evidence="10" key="2">
    <citation type="journal article" date="2023" name="Plants (Basel)">
        <title>Annotation of the Turnera subulata (Passifloraceae) Draft Genome Reveals the S-Locus Evolved after the Divergence of Turneroideae from Passifloroideae in a Stepwise Manner.</title>
        <authorList>
            <person name="Henning P.M."/>
            <person name="Roalson E.H."/>
            <person name="Mir W."/>
            <person name="McCubbin A.G."/>
            <person name="Shore J.S."/>
        </authorList>
    </citation>
    <scope>NUCLEOTIDE SEQUENCE</scope>
    <source>
        <strain evidence="10">F60SS</strain>
    </source>
</reference>
<dbReference type="PRINTS" id="PR00367">
    <property type="entry name" value="ETHRSPELEMNT"/>
</dbReference>
<dbReference type="InterPro" id="IPR016177">
    <property type="entry name" value="DNA-bd_dom_sf"/>
</dbReference>
<evidence type="ECO:0000313" key="11">
    <source>
        <dbReference type="Proteomes" id="UP001141552"/>
    </source>
</evidence>
<keyword evidence="5" id="KW-0804">Transcription</keyword>
<name>A0A9Q0GFN0_9ROSI</name>
<feature type="region of interest" description="Disordered" evidence="8">
    <location>
        <begin position="197"/>
        <end position="223"/>
    </location>
</feature>
<evidence type="ECO:0000256" key="6">
    <source>
        <dbReference type="ARBA" id="ARBA00023242"/>
    </source>
</evidence>
<gene>
    <name evidence="10" type="ORF">Tsubulata_044103</name>
</gene>
<dbReference type="Gene3D" id="3.30.730.10">
    <property type="entry name" value="AP2/ERF domain"/>
    <property type="match status" value="1"/>
</dbReference>
<dbReference type="PANTHER" id="PTHR31985">
    <property type="entry name" value="ETHYLENE-RESPONSIVE TRANSCRIPTION FACTOR ERF042-RELATED"/>
    <property type="match status" value="1"/>
</dbReference>
<sequence length="238" mass="25979">MPKPVRSGTSSSQSSSPSSSSLSEQHPSDRNEPKYKGVRKRKWGKWVSEIRLPNSRERIWLGSFDTPEKAARAFDAALYCLRGRGAKFNFPDNPPDIVGGRSLSPQEIQVVAARFANEEAANASASGTTTTTTTCPNLVPRSSHVMQDYTSSSSGTGAAQVGCDNMGIDWSFLNLLDSTNEDPSGFELYSGLDNMGSGNYYDPSQPPPPLVDDNGDDEYHHDNGDVVYSHQSSFLWNF</sequence>
<dbReference type="PROSITE" id="PS51032">
    <property type="entry name" value="AP2_ERF"/>
    <property type="match status" value="1"/>
</dbReference>
<dbReference type="GO" id="GO:0005634">
    <property type="term" value="C:nucleus"/>
    <property type="evidence" value="ECO:0007669"/>
    <property type="project" value="UniProtKB-SubCell"/>
</dbReference>
<evidence type="ECO:0000259" key="9">
    <source>
        <dbReference type="PROSITE" id="PS51032"/>
    </source>
</evidence>
<reference evidence="10" key="1">
    <citation type="submission" date="2022-02" db="EMBL/GenBank/DDBJ databases">
        <authorList>
            <person name="Henning P.M."/>
            <person name="McCubbin A.G."/>
            <person name="Shore J.S."/>
        </authorList>
    </citation>
    <scope>NUCLEOTIDE SEQUENCE</scope>
    <source>
        <strain evidence="10">F60SS</strain>
        <tissue evidence="10">Leaves</tissue>
    </source>
</reference>
<keyword evidence="11" id="KW-1185">Reference proteome</keyword>
<dbReference type="GO" id="GO:0003700">
    <property type="term" value="F:DNA-binding transcription factor activity"/>
    <property type="evidence" value="ECO:0007669"/>
    <property type="project" value="InterPro"/>
</dbReference>
<dbReference type="EMBL" id="JAKUCV010000766">
    <property type="protein sequence ID" value="KAJ4848876.1"/>
    <property type="molecule type" value="Genomic_DNA"/>
</dbReference>
<dbReference type="PANTHER" id="PTHR31985:SF273">
    <property type="entry name" value="ETHYLENE-RESPONSIVE TRANSCRIPTION FACTOR ERF017"/>
    <property type="match status" value="1"/>
</dbReference>
<dbReference type="InterPro" id="IPR051032">
    <property type="entry name" value="AP2/ERF_TF_ERF_subfamily"/>
</dbReference>
<keyword evidence="3" id="KW-0238">DNA-binding</keyword>
<dbReference type="SUPFAM" id="SSF54171">
    <property type="entry name" value="DNA-binding domain"/>
    <property type="match status" value="1"/>
</dbReference>
<dbReference type="SMART" id="SM00380">
    <property type="entry name" value="AP2"/>
    <property type="match status" value="1"/>
</dbReference>
<comment type="similarity">
    <text evidence="7">Belongs to the AP2/ERF transcription factor family. ERF subfamily.</text>
</comment>
<feature type="compositionally biased region" description="Low complexity" evidence="8">
    <location>
        <begin position="7"/>
        <end position="23"/>
    </location>
</feature>
<evidence type="ECO:0000256" key="8">
    <source>
        <dbReference type="SAM" id="MobiDB-lite"/>
    </source>
</evidence>
<dbReference type="InterPro" id="IPR036955">
    <property type="entry name" value="AP2/ERF_dom_sf"/>
</dbReference>
<evidence type="ECO:0000256" key="3">
    <source>
        <dbReference type="ARBA" id="ARBA00023125"/>
    </source>
</evidence>
<dbReference type="GO" id="GO:0003677">
    <property type="term" value="F:DNA binding"/>
    <property type="evidence" value="ECO:0007669"/>
    <property type="project" value="UniProtKB-KW"/>
</dbReference>
<evidence type="ECO:0000256" key="4">
    <source>
        <dbReference type="ARBA" id="ARBA00023159"/>
    </source>
</evidence>
<dbReference type="FunFam" id="3.30.730.10:FF:000001">
    <property type="entry name" value="Ethylene-responsive transcription factor 2"/>
    <property type="match status" value="1"/>
</dbReference>
<evidence type="ECO:0000256" key="1">
    <source>
        <dbReference type="ARBA" id="ARBA00004123"/>
    </source>
</evidence>
<evidence type="ECO:0000313" key="10">
    <source>
        <dbReference type="EMBL" id="KAJ4848876.1"/>
    </source>
</evidence>
<dbReference type="Proteomes" id="UP001141552">
    <property type="component" value="Unassembled WGS sequence"/>
</dbReference>
<feature type="domain" description="AP2/ERF" evidence="9">
    <location>
        <begin position="34"/>
        <end position="91"/>
    </location>
</feature>
<dbReference type="InterPro" id="IPR001471">
    <property type="entry name" value="AP2/ERF_dom"/>
</dbReference>
<feature type="compositionally biased region" description="Basic and acidic residues" evidence="8">
    <location>
        <begin position="26"/>
        <end position="35"/>
    </location>
</feature>
<evidence type="ECO:0000256" key="7">
    <source>
        <dbReference type="ARBA" id="ARBA00024343"/>
    </source>
</evidence>
<feature type="region of interest" description="Disordered" evidence="8">
    <location>
        <begin position="1"/>
        <end position="40"/>
    </location>
</feature>
<keyword evidence="2" id="KW-0805">Transcription regulation</keyword>
<dbReference type="AlphaFoldDB" id="A0A9Q0GFN0"/>
<comment type="caution">
    <text evidence="10">The sequence shown here is derived from an EMBL/GenBank/DDBJ whole genome shotgun (WGS) entry which is preliminary data.</text>
</comment>
<protein>
    <recommendedName>
        <fullName evidence="9">AP2/ERF domain-containing protein</fullName>
    </recommendedName>
</protein>
<keyword evidence="6" id="KW-0539">Nucleus</keyword>
<proteinExistence type="inferred from homology"/>
<dbReference type="CDD" id="cd00018">
    <property type="entry name" value="AP2"/>
    <property type="match status" value="1"/>
</dbReference>